<gene>
    <name evidence="5" type="ORF">BN1723_017500</name>
</gene>
<evidence type="ECO:0000313" key="6">
    <source>
        <dbReference type="Proteomes" id="UP000045706"/>
    </source>
</evidence>
<dbReference type="GO" id="GO:0042907">
    <property type="term" value="F:xanthine transmembrane transporter activity"/>
    <property type="evidence" value="ECO:0007669"/>
    <property type="project" value="TreeGrafter"/>
</dbReference>
<dbReference type="PANTHER" id="PTHR42810">
    <property type="entry name" value="PURINE PERMEASE C1399.01C-RELATED"/>
    <property type="match status" value="1"/>
</dbReference>
<dbReference type="PANTHER" id="PTHR42810:SF2">
    <property type="entry name" value="PURINE PERMEASE C1399.01C-RELATED"/>
    <property type="match status" value="1"/>
</dbReference>
<dbReference type="EMBL" id="CVQI01007435">
    <property type="protein sequence ID" value="CRK16895.1"/>
    <property type="molecule type" value="Genomic_DNA"/>
</dbReference>
<keyword evidence="4" id="KW-0812">Transmembrane</keyword>
<sequence>MGIFSKFAASLIAIPSSVLGGMTTFLFAAVAVSGMAIINKGVVFNRRSRFILTAGFVFGYGGILLTGYFDNVLKYDGDNKGLRGFLDAIELIMNTGFAVTTVMTMVLNLTLPEEMDDADAAEVASVNDRAILQGDDSARTTSEDAQAVTQEGLKGEEKLH</sequence>
<dbReference type="InterPro" id="IPR006042">
    <property type="entry name" value="Xan_ur_permease"/>
</dbReference>
<evidence type="ECO:0000256" key="2">
    <source>
        <dbReference type="ARBA" id="ARBA00022448"/>
    </source>
</evidence>
<dbReference type="GO" id="GO:0005886">
    <property type="term" value="C:plasma membrane"/>
    <property type="evidence" value="ECO:0007669"/>
    <property type="project" value="TreeGrafter"/>
</dbReference>
<dbReference type="GO" id="GO:0000324">
    <property type="term" value="C:fungal-type vacuole"/>
    <property type="evidence" value="ECO:0007669"/>
    <property type="project" value="TreeGrafter"/>
</dbReference>
<dbReference type="Proteomes" id="UP000045706">
    <property type="component" value="Unassembled WGS sequence"/>
</dbReference>
<keyword evidence="4" id="KW-1133">Transmembrane helix</keyword>
<feature type="region of interest" description="Disordered" evidence="3">
    <location>
        <begin position="134"/>
        <end position="160"/>
    </location>
</feature>
<keyword evidence="2" id="KW-0813">Transport</keyword>
<feature type="transmembrane region" description="Helical" evidence="4">
    <location>
        <begin position="50"/>
        <end position="69"/>
    </location>
</feature>
<feature type="transmembrane region" description="Helical" evidence="4">
    <location>
        <begin position="89"/>
        <end position="111"/>
    </location>
</feature>
<evidence type="ECO:0000256" key="1">
    <source>
        <dbReference type="ARBA" id="ARBA00008821"/>
    </source>
</evidence>
<accession>A0A0G4L596</accession>
<organism evidence="5 6">
    <name type="scientific">Verticillium longisporum</name>
    <name type="common">Verticillium dahliae var. longisporum</name>
    <dbReference type="NCBI Taxonomy" id="100787"/>
    <lineage>
        <taxon>Eukaryota</taxon>
        <taxon>Fungi</taxon>
        <taxon>Dikarya</taxon>
        <taxon>Ascomycota</taxon>
        <taxon>Pezizomycotina</taxon>
        <taxon>Sordariomycetes</taxon>
        <taxon>Hypocreomycetidae</taxon>
        <taxon>Glomerellales</taxon>
        <taxon>Plectosphaerellaceae</taxon>
        <taxon>Verticillium</taxon>
    </lineage>
</organism>
<name>A0A0G4L596_VERLO</name>
<keyword evidence="4" id="KW-0472">Membrane</keyword>
<protein>
    <submittedName>
        <fullName evidence="5">Uncharacterized protein</fullName>
    </submittedName>
</protein>
<dbReference type="AlphaFoldDB" id="A0A0G4L596"/>
<evidence type="ECO:0000256" key="4">
    <source>
        <dbReference type="SAM" id="Phobius"/>
    </source>
</evidence>
<feature type="non-terminal residue" evidence="5">
    <location>
        <position position="160"/>
    </location>
</feature>
<evidence type="ECO:0000313" key="5">
    <source>
        <dbReference type="EMBL" id="CRK16895.1"/>
    </source>
</evidence>
<comment type="similarity">
    <text evidence="1">Belongs to the nucleobase:cation symporter-2 (NCS2) (TC 2.A.40) family.</text>
</comment>
<dbReference type="PROSITE" id="PS01116">
    <property type="entry name" value="XANTH_URACIL_PERMASE"/>
    <property type="match status" value="1"/>
</dbReference>
<proteinExistence type="inferred from homology"/>
<reference evidence="6" key="1">
    <citation type="submission" date="2015-05" db="EMBL/GenBank/DDBJ databases">
        <authorList>
            <person name="Fogelqvist Johan"/>
        </authorList>
    </citation>
    <scope>NUCLEOTIDE SEQUENCE [LARGE SCALE GENOMIC DNA]</scope>
</reference>
<feature type="transmembrane region" description="Helical" evidence="4">
    <location>
        <begin position="12"/>
        <end position="38"/>
    </location>
</feature>
<evidence type="ECO:0000256" key="3">
    <source>
        <dbReference type="SAM" id="MobiDB-lite"/>
    </source>
</evidence>